<dbReference type="AlphaFoldDB" id="A0A382S7E0"/>
<sequence length="58" mass="7014">MRNYRHAVDNFFLWLQGDADRESDQAISVQDLQAMQFGRKTIRDFVIEQQRRVSRRTL</sequence>
<feature type="non-terminal residue" evidence="2">
    <location>
        <position position="58"/>
    </location>
</feature>
<evidence type="ECO:0000259" key="1">
    <source>
        <dbReference type="PROSITE" id="PS51900"/>
    </source>
</evidence>
<reference evidence="2" key="1">
    <citation type="submission" date="2018-05" db="EMBL/GenBank/DDBJ databases">
        <authorList>
            <person name="Lanie J.A."/>
            <person name="Ng W.-L."/>
            <person name="Kazmierczak K.M."/>
            <person name="Andrzejewski T.M."/>
            <person name="Davidsen T.M."/>
            <person name="Wayne K.J."/>
            <person name="Tettelin H."/>
            <person name="Glass J.I."/>
            <person name="Rusch D."/>
            <person name="Podicherti R."/>
            <person name="Tsui H.-C.T."/>
            <person name="Winkler M.E."/>
        </authorList>
    </citation>
    <scope>NUCLEOTIDE SEQUENCE</scope>
</reference>
<name>A0A382S7E0_9ZZZZ</name>
<gene>
    <name evidence="2" type="ORF">METZ01_LOCUS357961</name>
</gene>
<organism evidence="2">
    <name type="scientific">marine metagenome</name>
    <dbReference type="NCBI Taxonomy" id="408172"/>
    <lineage>
        <taxon>unclassified sequences</taxon>
        <taxon>metagenomes</taxon>
        <taxon>ecological metagenomes</taxon>
    </lineage>
</organism>
<evidence type="ECO:0000313" key="2">
    <source>
        <dbReference type="EMBL" id="SVD05107.1"/>
    </source>
</evidence>
<dbReference type="InterPro" id="IPR044068">
    <property type="entry name" value="CB"/>
</dbReference>
<protein>
    <recommendedName>
        <fullName evidence="1">Core-binding (CB) domain-containing protein</fullName>
    </recommendedName>
</protein>
<proteinExistence type="predicted"/>
<dbReference type="EMBL" id="UINC01126551">
    <property type="protein sequence ID" value="SVD05107.1"/>
    <property type="molecule type" value="Genomic_DNA"/>
</dbReference>
<dbReference type="PROSITE" id="PS51900">
    <property type="entry name" value="CB"/>
    <property type="match status" value="1"/>
</dbReference>
<feature type="domain" description="Core-binding (CB)" evidence="1">
    <location>
        <begin position="1"/>
        <end position="58"/>
    </location>
</feature>
<accession>A0A382S7E0</accession>